<evidence type="ECO:0000313" key="3">
    <source>
        <dbReference type="Proteomes" id="UP001497602"/>
    </source>
</evidence>
<protein>
    <recommendedName>
        <fullName evidence="4">Outer membrane protein beta-barrel domain-containing protein</fullName>
    </recommendedName>
</protein>
<evidence type="ECO:0000313" key="2">
    <source>
        <dbReference type="EMBL" id="CAL2108286.1"/>
    </source>
</evidence>
<comment type="caution">
    <text evidence="2">The sequence shown here is derived from an EMBL/GenBank/DDBJ whole genome shotgun (WGS) entry which is preliminary data.</text>
</comment>
<reference evidence="2 3" key="1">
    <citation type="submission" date="2024-05" db="EMBL/GenBank/DDBJ databases">
        <authorList>
            <person name="Duchaud E."/>
        </authorList>
    </citation>
    <scope>NUCLEOTIDE SEQUENCE [LARGE SCALE GENOMIC DNA]</scope>
    <source>
        <strain evidence="2">Ena-SAMPLE-TAB-13-05-2024-13:56:06:370-140305</strain>
    </source>
</reference>
<organism evidence="2 3">
    <name type="scientific">Tenacibaculum vairaonense</name>
    <dbReference type="NCBI Taxonomy" id="3137860"/>
    <lineage>
        <taxon>Bacteria</taxon>
        <taxon>Pseudomonadati</taxon>
        <taxon>Bacteroidota</taxon>
        <taxon>Flavobacteriia</taxon>
        <taxon>Flavobacteriales</taxon>
        <taxon>Flavobacteriaceae</taxon>
        <taxon>Tenacibaculum</taxon>
    </lineage>
</organism>
<feature type="chain" id="PRO_5046534070" description="Outer membrane protein beta-barrel domain-containing protein" evidence="1">
    <location>
        <begin position="19"/>
        <end position="175"/>
    </location>
</feature>
<keyword evidence="1" id="KW-0732">Signal</keyword>
<keyword evidence="3" id="KW-1185">Reference proteome</keyword>
<accession>A0ABP1FES3</accession>
<feature type="signal peptide" evidence="1">
    <location>
        <begin position="1"/>
        <end position="18"/>
    </location>
</feature>
<proteinExistence type="predicted"/>
<name>A0ABP1FES3_9FLAO</name>
<dbReference type="Proteomes" id="UP001497602">
    <property type="component" value="Unassembled WGS sequence"/>
</dbReference>
<gene>
    <name evidence="2" type="ORF">T190115A13A_70059</name>
</gene>
<sequence length="175" mass="18555">MKKLLLLGMMAFGLAVNAQEANGQTEKGKWLIEANTNFGGGHAANTGFSLNTLDTPGGSVTSWSLGAEGGYFVMDDLAVKVGLGYRDSGINNADGTFSYKVGAKYYINSMIPVQLDLSGTTPERVSPMWLGLQGGYAIFLGDNVSIEPGVRYNLGIGDAEDVNTFQFNVGFAVHL</sequence>
<evidence type="ECO:0008006" key="4">
    <source>
        <dbReference type="Google" id="ProtNLM"/>
    </source>
</evidence>
<dbReference type="RefSeq" id="WP_348739872.1">
    <property type="nucleotide sequence ID" value="NZ_CAXJRC010000044.1"/>
</dbReference>
<dbReference type="EMBL" id="CAXJRC010000044">
    <property type="protein sequence ID" value="CAL2108286.1"/>
    <property type="molecule type" value="Genomic_DNA"/>
</dbReference>
<evidence type="ECO:0000256" key="1">
    <source>
        <dbReference type="SAM" id="SignalP"/>
    </source>
</evidence>